<dbReference type="InterPro" id="IPR027546">
    <property type="entry name" value="Sirtuin_class_III"/>
</dbReference>
<feature type="binding site" evidence="3">
    <location>
        <position position="220"/>
    </location>
    <ligand>
        <name>NAD(+)</name>
        <dbReference type="ChEBI" id="CHEBI:57540"/>
    </ligand>
</feature>
<dbReference type="HAMAP" id="MF_01121">
    <property type="entry name" value="Sirtuin_ClassIII"/>
    <property type="match status" value="1"/>
</dbReference>
<dbReference type="GO" id="GO:0070403">
    <property type="term" value="F:NAD+ binding"/>
    <property type="evidence" value="ECO:0007669"/>
    <property type="project" value="UniProtKB-UniRule"/>
</dbReference>
<feature type="binding site" evidence="3">
    <location>
        <position position="57"/>
    </location>
    <ligand>
        <name>substrate</name>
    </ligand>
</feature>
<feature type="binding site" evidence="3">
    <location>
        <begin position="91"/>
        <end position="94"/>
    </location>
    <ligand>
        <name>NAD(+)</name>
        <dbReference type="ChEBI" id="CHEBI:57540"/>
    </ligand>
</feature>
<dbReference type="InterPro" id="IPR003000">
    <property type="entry name" value="Sirtuin"/>
</dbReference>
<dbReference type="KEGG" id="sse:Ssed_2809"/>
<dbReference type="CDD" id="cd01412">
    <property type="entry name" value="SIRT5_Af1_CobB"/>
    <property type="match status" value="1"/>
</dbReference>
<comment type="subcellular location">
    <subcellularLocation>
        <location evidence="3">Cytoplasm</location>
    </subcellularLocation>
</comment>
<dbReference type="NCBIfam" id="NF001755">
    <property type="entry name" value="PRK00481.1-5"/>
    <property type="match status" value="1"/>
</dbReference>
<dbReference type="Gene3D" id="3.40.50.1220">
    <property type="entry name" value="TPP-binding domain"/>
    <property type="match status" value="1"/>
</dbReference>
<comment type="cofactor">
    <cofactor evidence="3">
        <name>Zn(2+)</name>
        <dbReference type="ChEBI" id="CHEBI:29105"/>
    </cofactor>
    <text evidence="3">Binds 1 zinc ion per subunit.</text>
</comment>
<feature type="binding site" evidence="3">
    <location>
        <position position="117"/>
    </location>
    <ligand>
        <name>Zn(2+)</name>
        <dbReference type="ChEBI" id="CHEBI:29105"/>
    </ligand>
</feature>
<dbReference type="GO" id="GO:0036054">
    <property type="term" value="F:protein-malonyllysine demalonylase activity"/>
    <property type="evidence" value="ECO:0007669"/>
    <property type="project" value="InterPro"/>
</dbReference>
<keyword evidence="1" id="KW-0808">Transferase</keyword>
<dbReference type="InterPro" id="IPR050134">
    <property type="entry name" value="NAD-dep_sirtuin_deacylases"/>
</dbReference>
<evidence type="ECO:0000256" key="3">
    <source>
        <dbReference type="HAMAP-Rule" id="MF_01121"/>
    </source>
</evidence>
<dbReference type="GO" id="GO:0036055">
    <property type="term" value="F:protein-succinyllysine desuccinylase activity"/>
    <property type="evidence" value="ECO:0007669"/>
    <property type="project" value="UniProtKB-UniRule"/>
</dbReference>
<feature type="active site" description="Proton acceptor" evidence="3">
    <location>
        <position position="109"/>
    </location>
</feature>
<dbReference type="eggNOG" id="COG0846">
    <property type="taxonomic scope" value="Bacteria"/>
</dbReference>
<dbReference type="OrthoDB" id="9800582at2"/>
<gene>
    <name evidence="3" type="primary">cobB</name>
    <name evidence="6" type="ordered locus">Ssed_2809</name>
</gene>
<feature type="binding site" evidence="3">
    <location>
        <begin position="10"/>
        <end position="29"/>
    </location>
    <ligand>
        <name>NAD(+)</name>
        <dbReference type="ChEBI" id="CHEBI:57540"/>
    </ligand>
</feature>
<dbReference type="PANTHER" id="PTHR11085:SF4">
    <property type="entry name" value="NAD-DEPENDENT PROTEIN DEACYLASE"/>
    <property type="match status" value="1"/>
</dbReference>
<dbReference type="GO" id="GO:0008270">
    <property type="term" value="F:zinc ion binding"/>
    <property type="evidence" value="ECO:0007669"/>
    <property type="project" value="UniProtKB-UniRule"/>
</dbReference>
<organism evidence="6 7">
    <name type="scientific">Shewanella sediminis (strain HAW-EB3)</name>
    <dbReference type="NCBI Taxonomy" id="425104"/>
    <lineage>
        <taxon>Bacteria</taxon>
        <taxon>Pseudomonadati</taxon>
        <taxon>Pseudomonadota</taxon>
        <taxon>Gammaproteobacteria</taxon>
        <taxon>Alteromonadales</taxon>
        <taxon>Shewanellaceae</taxon>
        <taxon>Shewanella</taxon>
    </lineage>
</organism>
<comment type="catalytic activity">
    <reaction evidence="3">
        <text>N(6)-succinyl-L-lysyl-[protein] + NAD(+) + H2O = 2''-O-succinyl-ADP-D-ribose + nicotinamide + L-lysyl-[protein]</text>
        <dbReference type="Rhea" id="RHEA:47668"/>
        <dbReference type="Rhea" id="RHEA-COMP:9752"/>
        <dbReference type="Rhea" id="RHEA-COMP:11877"/>
        <dbReference type="ChEBI" id="CHEBI:15377"/>
        <dbReference type="ChEBI" id="CHEBI:17154"/>
        <dbReference type="ChEBI" id="CHEBI:29969"/>
        <dbReference type="ChEBI" id="CHEBI:57540"/>
        <dbReference type="ChEBI" id="CHEBI:87830"/>
        <dbReference type="ChEBI" id="CHEBI:87832"/>
    </reaction>
</comment>
<evidence type="ECO:0000256" key="2">
    <source>
        <dbReference type="ARBA" id="ARBA00023027"/>
    </source>
</evidence>
<dbReference type="STRING" id="425104.Ssed_2809"/>
<dbReference type="PROSITE" id="PS50305">
    <property type="entry name" value="SIRTUIN"/>
    <property type="match status" value="1"/>
</dbReference>
<evidence type="ECO:0000256" key="4">
    <source>
        <dbReference type="PROSITE-ProRule" id="PRU00236"/>
    </source>
</evidence>
<dbReference type="RefSeq" id="WP_012143146.1">
    <property type="nucleotide sequence ID" value="NC_009831.1"/>
</dbReference>
<comment type="catalytic activity">
    <reaction evidence="3">
        <text>N(6)-acetyl-L-lysyl-[protein] + NAD(+) + H2O = 2''-O-acetyl-ADP-D-ribose + nicotinamide + L-lysyl-[protein]</text>
        <dbReference type="Rhea" id="RHEA:43636"/>
        <dbReference type="Rhea" id="RHEA-COMP:9752"/>
        <dbReference type="Rhea" id="RHEA-COMP:10731"/>
        <dbReference type="ChEBI" id="CHEBI:15377"/>
        <dbReference type="ChEBI" id="CHEBI:17154"/>
        <dbReference type="ChEBI" id="CHEBI:29969"/>
        <dbReference type="ChEBI" id="CHEBI:57540"/>
        <dbReference type="ChEBI" id="CHEBI:61930"/>
        <dbReference type="ChEBI" id="CHEBI:83767"/>
        <dbReference type="EC" id="2.3.1.286"/>
    </reaction>
</comment>
<protein>
    <recommendedName>
        <fullName evidence="3">NAD-dependent protein deacylase</fullName>
        <ecNumber evidence="3">2.3.1.286</ecNumber>
    </recommendedName>
    <alternativeName>
        <fullName evidence="3">Regulatory protein SIR2 homolog</fullName>
    </alternativeName>
</protein>
<keyword evidence="3" id="KW-0479">Metal-binding</keyword>
<evidence type="ECO:0000259" key="5">
    <source>
        <dbReference type="PROSITE" id="PS50305"/>
    </source>
</evidence>
<dbReference type="GO" id="GO:0017136">
    <property type="term" value="F:histone deacetylase activity, NAD-dependent"/>
    <property type="evidence" value="ECO:0007669"/>
    <property type="project" value="TreeGrafter"/>
</dbReference>
<reference evidence="6 7" key="1">
    <citation type="submission" date="2007-08" db="EMBL/GenBank/DDBJ databases">
        <title>Complete sequence of Shewanella sediminis HAW-EB3.</title>
        <authorList>
            <consortium name="US DOE Joint Genome Institute"/>
            <person name="Copeland A."/>
            <person name="Lucas S."/>
            <person name="Lapidus A."/>
            <person name="Barry K."/>
            <person name="Glavina del Rio T."/>
            <person name="Dalin E."/>
            <person name="Tice H."/>
            <person name="Pitluck S."/>
            <person name="Chertkov O."/>
            <person name="Brettin T."/>
            <person name="Bruce D."/>
            <person name="Detter J.C."/>
            <person name="Han C."/>
            <person name="Schmutz J."/>
            <person name="Larimer F."/>
            <person name="Land M."/>
            <person name="Hauser L."/>
            <person name="Kyrpides N."/>
            <person name="Kim E."/>
            <person name="Zhao J.-S."/>
            <person name="Richardson P."/>
        </authorList>
    </citation>
    <scope>NUCLEOTIDE SEQUENCE [LARGE SCALE GENOMIC DNA]</scope>
    <source>
        <strain evidence="6 7">HAW-EB3</strain>
    </source>
</reference>
<comment type="function">
    <text evidence="3">NAD-dependent lysine deacetylase and desuccinylase that specifically removes acetyl and succinyl groups on target proteins. Modulates the activities of several proteins which are inactive in their acylated form.</text>
</comment>
<comment type="similarity">
    <text evidence="3">Belongs to the sirtuin family. Class III subfamily.</text>
</comment>
<dbReference type="EMBL" id="CP000821">
    <property type="protein sequence ID" value="ABV37416.1"/>
    <property type="molecule type" value="Genomic_DNA"/>
</dbReference>
<feature type="binding site" evidence="3">
    <location>
        <begin position="176"/>
        <end position="178"/>
    </location>
    <ligand>
        <name>NAD(+)</name>
        <dbReference type="ChEBI" id="CHEBI:57540"/>
    </ligand>
</feature>
<dbReference type="InterPro" id="IPR026591">
    <property type="entry name" value="Sirtuin_cat_small_dom_sf"/>
</dbReference>
<dbReference type="InterPro" id="IPR029035">
    <property type="entry name" value="DHS-like_NAD/FAD-binding_dom"/>
</dbReference>
<evidence type="ECO:0000313" key="7">
    <source>
        <dbReference type="Proteomes" id="UP000002015"/>
    </source>
</evidence>
<keyword evidence="2 3" id="KW-0520">NAD</keyword>
<sequence>MYRQIVVLTGAGISAESGLRTFRDQDGLWEEHKIEDVATPEGYAADPELVEGFYNNRWKQLHGGDVEPNKAHTALARLEQEFDGDLLVVTQNIDDLHERAGSRRLLHMHGELSKGRCPRSRQTFLLRDPFGPEHTCTCCIPAQRLRPHVVWFGEMPIGLDRIQHALDTCDLFIAIGTSGSVYPAAGFVDTANHHGAQTVEVNLVEADRHSQFQYHLQGKASAILPELVEKILSGNIISNKEMSNQEDKPTPAFLSNAN</sequence>
<accession>A8FX43</accession>
<dbReference type="EC" id="2.3.1.286" evidence="3"/>
<dbReference type="GO" id="GO:0005737">
    <property type="term" value="C:cytoplasm"/>
    <property type="evidence" value="ECO:0007669"/>
    <property type="project" value="UniProtKB-SubCell"/>
</dbReference>
<dbReference type="InterPro" id="IPR026590">
    <property type="entry name" value="Ssirtuin_cat_dom"/>
</dbReference>
<dbReference type="Gene3D" id="3.30.1600.10">
    <property type="entry name" value="SIR2/SIRT2 'Small Domain"/>
    <property type="match status" value="1"/>
</dbReference>
<evidence type="ECO:0000313" key="6">
    <source>
        <dbReference type="EMBL" id="ABV37416.1"/>
    </source>
</evidence>
<dbReference type="Proteomes" id="UP000002015">
    <property type="component" value="Chromosome"/>
</dbReference>
<dbReference type="SUPFAM" id="SSF52467">
    <property type="entry name" value="DHS-like NAD/FAD-binding domain"/>
    <property type="match status" value="1"/>
</dbReference>
<keyword evidence="3" id="KW-0963">Cytoplasm</keyword>
<keyword evidence="3" id="KW-0862">Zinc</keyword>
<name>A8FX43_SHESH</name>
<dbReference type="HOGENOM" id="CLU_023643_3_1_6"/>
<keyword evidence="7" id="KW-1185">Reference proteome</keyword>
<comment type="domain">
    <text evidence="3">2 residues (Tyr-54 and Arg-57) present in a large hydrophobic pocket are probably involved in substrate specificity. They are important for desuccinylation activity, but dispensable for deacetylation activity.</text>
</comment>
<dbReference type="PANTHER" id="PTHR11085">
    <property type="entry name" value="NAD-DEPENDENT PROTEIN DEACYLASE SIRTUIN-5, MITOCHONDRIAL-RELATED"/>
    <property type="match status" value="1"/>
</dbReference>
<comment type="caution">
    <text evidence="3 4">Lacks conserved residue(s) required for the propagation of feature annotation.</text>
</comment>
<dbReference type="Pfam" id="PF02146">
    <property type="entry name" value="SIR2"/>
    <property type="match status" value="1"/>
</dbReference>
<dbReference type="AlphaFoldDB" id="A8FX43"/>
<feature type="binding site" evidence="3">
    <location>
        <position position="136"/>
    </location>
    <ligand>
        <name>Zn(2+)</name>
        <dbReference type="ChEBI" id="CHEBI:29105"/>
    </ligand>
</feature>
<proteinExistence type="inferred from homology"/>
<feature type="binding site" evidence="3">
    <location>
        <position position="54"/>
    </location>
    <ligand>
        <name>substrate</name>
    </ligand>
</feature>
<feature type="binding site" evidence="3">
    <location>
        <begin position="202"/>
        <end position="204"/>
    </location>
    <ligand>
        <name>NAD(+)</name>
        <dbReference type="ChEBI" id="CHEBI:57540"/>
    </ligand>
</feature>
<feature type="domain" description="Deacetylase sirtuin-type" evidence="5">
    <location>
        <begin position="1"/>
        <end position="234"/>
    </location>
</feature>
<evidence type="ECO:0000256" key="1">
    <source>
        <dbReference type="ARBA" id="ARBA00022679"/>
    </source>
</evidence>